<dbReference type="EMBL" id="CM009299">
    <property type="protein sequence ID" value="RQO96527.1"/>
    <property type="molecule type" value="Genomic_DNA"/>
</dbReference>
<organism evidence="1 2">
    <name type="scientific">Populus trichocarpa</name>
    <name type="common">Western balsam poplar</name>
    <name type="synonym">Populus balsamifera subsp. trichocarpa</name>
    <dbReference type="NCBI Taxonomy" id="3694"/>
    <lineage>
        <taxon>Eukaryota</taxon>
        <taxon>Viridiplantae</taxon>
        <taxon>Streptophyta</taxon>
        <taxon>Embryophyta</taxon>
        <taxon>Tracheophyta</taxon>
        <taxon>Spermatophyta</taxon>
        <taxon>Magnoliopsida</taxon>
        <taxon>eudicotyledons</taxon>
        <taxon>Gunneridae</taxon>
        <taxon>Pentapetalae</taxon>
        <taxon>rosids</taxon>
        <taxon>fabids</taxon>
        <taxon>Malpighiales</taxon>
        <taxon>Salicaceae</taxon>
        <taxon>Saliceae</taxon>
        <taxon>Populus</taxon>
    </lineage>
</organism>
<evidence type="ECO:0000313" key="2">
    <source>
        <dbReference type="Proteomes" id="UP000006729"/>
    </source>
</evidence>
<dbReference type="InParanoid" id="A0A3N7FLI0"/>
<proteinExistence type="predicted"/>
<evidence type="ECO:0000313" key="1">
    <source>
        <dbReference type="EMBL" id="RQO96527.1"/>
    </source>
</evidence>
<dbReference type="AlphaFoldDB" id="A0A3N7FLI0"/>
<accession>A0A3N7FLI0</accession>
<protein>
    <submittedName>
        <fullName evidence="1">Uncharacterized protein</fullName>
    </submittedName>
</protein>
<keyword evidence="2" id="KW-1185">Reference proteome</keyword>
<name>A0A3N7FLI0_POPTR</name>
<dbReference type="Proteomes" id="UP000006729">
    <property type="component" value="Chromosome 10"/>
</dbReference>
<sequence length="42" mass="4720">MMEREKSNIQKCLRNKLKFSSAGKTVGQMRLASSAEETASWS</sequence>
<gene>
    <name evidence="1" type="ORF">POPTR_010G105550</name>
</gene>
<reference evidence="1 2" key="1">
    <citation type="journal article" date="2006" name="Science">
        <title>The genome of black cottonwood, Populus trichocarpa (Torr. &amp; Gray).</title>
        <authorList>
            <person name="Tuskan G.A."/>
            <person name="Difazio S."/>
            <person name="Jansson S."/>
            <person name="Bohlmann J."/>
            <person name="Grigoriev I."/>
            <person name="Hellsten U."/>
            <person name="Putnam N."/>
            <person name="Ralph S."/>
            <person name="Rombauts S."/>
            <person name="Salamov A."/>
            <person name="Schein J."/>
            <person name="Sterck L."/>
            <person name="Aerts A."/>
            <person name="Bhalerao R.R."/>
            <person name="Bhalerao R.P."/>
            <person name="Blaudez D."/>
            <person name="Boerjan W."/>
            <person name="Brun A."/>
            <person name="Brunner A."/>
            <person name="Busov V."/>
            <person name="Campbell M."/>
            <person name="Carlson J."/>
            <person name="Chalot M."/>
            <person name="Chapman J."/>
            <person name="Chen G.L."/>
            <person name="Cooper D."/>
            <person name="Coutinho P.M."/>
            <person name="Couturier J."/>
            <person name="Covert S."/>
            <person name="Cronk Q."/>
            <person name="Cunningham R."/>
            <person name="Davis J."/>
            <person name="Degroeve S."/>
            <person name="Dejardin A."/>
            <person name="Depamphilis C."/>
            <person name="Detter J."/>
            <person name="Dirks B."/>
            <person name="Dubchak I."/>
            <person name="Duplessis S."/>
            <person name="Ehlting J."/>
            <person name="Ellis B."/>
            <person name="Gendler K."/>
            <person name="Goodstein D."/>
            <person name="Gribskov M."/>
            <person name="Grimwood J."/>
            <person name="Groover A."/>
            <person name="Gunter L."/>
            <person name="Hamberger B."/>
            <person name="Heinze B."/>
            <person name="Helariutta Y."/>
            <person name="Henrissat B."/>
            <person name="Holligan D."/>
            <person name="Holt R."/>
            <person name="Huang W."/>
            <person name="Islam-Faridi N."/>
            <person name="Jones S."/>
            <person name="Jones-Rhoades M."/>
            <person name="Jorgensen R."/>
            <person name="Joshi C."/>
            <person name="Kangasjarvi J."/>
            <person name="Karlsson J."/>
            <person name="Kelleher C."/>
            <person name="Kirkpatrick R."/>
            <person name="Kirst M."/>
            <person name="Kohler A."/>
            <person name="Kalluri U."/>
            <person name="Larimer F."/>
            <person name="Leebens-Mack J."/>
            <person name="Leple J.C."/>
            <person name="Locascio P."/>
            <person name="Lou Y."/>
            <person name="Lucas S."/>
            <person name="Martin F."/>
            <person name="Montanini B."/>
            <person name="Napoli C."/>
            <person name="Nelson D.R."/>
            <person name="Nelson C."/>
            <person name="Nieminen K."/>
            <person name="Nilsson O."/>
            <person name="Pereda V."/>
            <person name="Peter G."/>
            <person name="Philippe R."/>
            <person name="Pilate G."/>
            <person name="Poliakov A."/>
            <person name="Razumovskaya J."/>
            <person name="Richardson P."/>
            <person name="Rinaldi C."/>
            <person name="Ritland K."/>
            <person name="Rouze P."/>
            <person name="Ryaboy D."/>
            <person name="Schmutz J."/>
            <person name="Schrader J."/>
            <person name="Segerman B."/>
            <person name="Shin H."/>
            <person name="Siddiqui A."/>
            <person name="Sterky F."/>
            <person name="Terry A."/>
            <person name="Tsai C.J."/>
            <person name="Uberbacher E."/>
            <person name="Unneberg P."/>
            <person name="Vahala J."/>
            <person name="Wall K."/>
            <person name="Wessler S."/>
            <person name="Yang G."/>
            <person name="Yin T."/>
            <person name="Douglas C."/>
            <person name="Marra M."/>
            <person name="Sandberg G."/>
            <person name="Van de Peer Y."/>
            <person name="Rokhsar D."/>
        </authorList>
    </citation>
    <scope>NUCLEOTIDE SEQUENCE [LARGE SCALE GENOMIC DNA]</scope>
    <source>
        <strain evidence="2">cv. Nisqually</strain>
    </source>
</reference>